<evidence type="ECO:0000313" key="1">
    <source>
        <dbReference type="EMBL" id="KAK6774304.1"/>
    </source>
</evidence>
<dbReference type="EMBL" id="JBANQN010000012">
    <property type="protein sequence ID" value="KAK6774304.1"/>
    <property type="molecule type" value="Genomic_DNA"/>
</dbReference>
<dbReference type="Proteomes" id="UP001371456">
    <property type="component" value="Unassembled WGS sequence"/>
</dbReference>
<evidence type="ECO:0008006" key="3">
    <source>
        <dbReference type="Google" id="ProtNLM"/>
    </source>
</evidence>
<dbReference type="AlphaFoldDB" id="A0AAN8SUQ1"/>
<evidence type="ECO:0000313" key="2">
    <source>
        <dbReference type="Proteomes" id="UP001371456"/>
    </source>
</evidence>
<protein>
    <recommendedName>
        <fullName evidence="3">F-box domain-containing protein</fullName>
    </recommendedName>
</protein>
<organism evidence="1 2">
    <name type="scientific">Solanum bulbocastanum</name>
    <name type="common">Wild potato</name>
    <dbReference type="NCBI Taxonomy" id="147425"/>
    <lineage>
        <taxon>Eukaryota</taxon>
        <taxon>Viridiplantae</taxon>
        <taxon>Streptophyta</taxon>
        <taxon>Embryophyta</taxon>
        <taxon>Tracheophyta</taxon>
        <taxon>Spermatophyta</taxon>
        <taxon>Magnoliopsida</taxon>
        <taxon>eudicotyledons</taxon>
        <taxon>Gunneridae</taxon>
        <taxon>Pentapetalae</taxon>
        <taxon>asterids</taxon>
        <taxon>lamiids</taxon>
        <taxon>Solanales</taxon>
        <taxon>Solanaceae</taxon>
        <taxon>Solanoideae</taxon>
        <taxon>Solaneae</taxon>
        <taxon>Solanum</taxon>
    </lineage>
</organism>
<proteinExistence type="predicted"/>
<keyword evidence="2" id="KW-1185">Reference proteome</keyword>
<name>A0AAN8SUQ1_SOLBU</name>
<accession>A0AAN8SUQ1</accession>
<gene>
    <name evidence="1" type="ORF">RDI58_029543</name>
</gene>
<sequence>MDTQTKNQKCQSDEASPSRCGFDLLPQEIVIDIESRLPITSLLQFTFANRFITCLVILTL</sequence>
<dbReference type="SUPFAM" id="SSF81383">
    <property type="entry name" value="F-box domain"/>
    <property type="match status" value="1"/>
</dbReference>
<comment type="caution">
    <text evidence="1">The sequence shown here is derived from an EMBL/GenBank/DDBJ whole genome shotgun (WGS) entry which is preliminary data.</text>
</comment>
<reference evidence="1 2" key="1">
    <citation type="submission" date="2024-02" db="EMBL/GenBank/DDBJ databases">
        <title>de novo genome assembly of Solanum bulbocastanum strain 11H21.</title>
        <authorList>
            <person name="Hosaka A.J."/>
        </authorList>
    </citation>
    <scope>NUCLEOTIDE SEQUENCE [LARGE SCALE GENOMIC DNA]</scope>
    <source>
        <tissue evidence="1">Young leaves</tissue>
    </source>
</reference>
<dbReference type="InterPro" id="IPR036047">
    <property type="entry name" value="F-box-like_dom_sf"/>
</dbReference>